<dbReference type="OrthoDB" id="6513042at2759"/>
<dbReference type="GO" id="GO:0003723">
    <property type="term" value="F:RNA binding"/>
    <property type="evidence" value="ECO:0007669"/>
    <property type="project" value="UniProtKB-KW"/>
</dbReference>
<dbReference type="Pfam" id="PF05183">
    <property type="entry name" value="RdRP"/>
    <property type="match status" value="1"/>
</dbReference>
<comment type="similarity">
    <text evidence="1">Belongs to the RdRP family.</text>
</comment>
<keyword evidence="4" id="KW-1185">Reference proteome</keyword>
<dbReference type="GO" id="GO:0030422">
    <property type="term" value="P:siRNA processing"/>
    <property type="evidence" value="ECO:0007669"/>
    <property type="project" value="TreeGrafter"/>
</dbReference>
<gene>
    <name evidence="3" type="ORF">PsYK624_069740</name>
</gene>
<dbReference type="EMBL" id="BPQB01000018">
    <property type="protein sequence ID" value="GJE90830.1"/>
    <property type="molecule type" value="Genomic_DNA"/>
</dbReference>
<comment type="caution">
    <text evidence="3">The sequence shown here is derived from an EMBL/GenBank/DDBJ whole genome shotgun (WGS) entry which is preliminary data.</text>
</comment>
<keyword evidence="1" id="KW-0808">Transferase</keyword>
<dbReference type="Proteomes" id="UP000703269">
    <property type="component" value="Unassembled WGS sequence"/>
</dbReference>
<dbReference type="InterPro" id="IPR007855">
    <property type="entry name" value="RDRP"/>
</dbReference>
<accession>A0A9P3GA76</accession>
<dbReference type="EC" id="2.7.7.48" evidence="1"/>
<proteinExistence type="inferred from homology"/>
<evidence type="ECO:0000259" key="2">
    <source>
        <dbReference type="Pfam" id="PF05183"/>
    </source>
</evidence>
<evidence type="ECO:0000256" key="1">
    <source>
        <dbReference type="RuleBase" id="RU363098"/>
    </source>
</evidence>
<evidence type="ECO:0000313" key="3">
    <source>
        <dbReference type="EMBL" id="GJE90830.1"/>
    </source>
</evidence>
<keyword evidence="1" id="KW-0696">RNA-directed RNA polymerase</keyword>
<name>A0A9P3GA76_9APHY</name>
<dbReference type="GO" id="GO:0003968">
    <property type="term" value="F:RNA-directed RNA polymerase activity"/>
    <property type="evidence" value="ECO:0007669"/>
    <property type="project" value="UniProtKB-KW"/>
</dbReference>
<dbReference type="AlphaFoldDB" id="A0A9P3GA76"/>
<protein>
    <recommendedName>
        <fullName evidence="1">RNA-dependent RNA polymerase</fullName>
        <ecNumber evidence="1">2.7.7.48</ecNumber>
    </recommendedName>
</protein>
<keyword evidence="1" id="KW-0694">RNA-binding</keyword>
<organism evidence="3 4">
    <name type="scientific">Phanerochaete sordida</name>
    <dbReference type="NCBI Taxonomy" id="48140"/>
    <lineage>
        <taxon>Eukaryota</taxon>
        <taxon>Fungi</taxon>
        <taxon>Dikarya</taxon>
        <taxon>Basidiomycota</taxon>
        <taxon>Agaricomycotina</taxon>
        <taxon>Agaricomycetes</taxon>
        <taxon>Polyporales</taxon>
        <taxon>Phanerochaetaceae</taxon>
        <taxon>Phanerochaete</taxon>
    </lineage>
</organism>
<sequence>MEVQILSICPSANVRDIKRAIADVLHTPDFQEDGSPLMNFEVFLFPAKDEDQPRKGALTLPSADIGDQFLQDYGGSPANKTISVGWYDLEFRKSGKDPRPAILKKIMTTPYIDPQDEDAHKQLEEDLRTRVVSVRAVQFGWECRDGAYSVEYEKPCHGLGKLAFDGQRREFRVRVLDADAGSSIIVVIRAAQIAWASVHQQSPTQPVLFLTLHWPPTYEFEATDETAPASSRKQRKPPRRRLAAFDHEHAMYSMYTSHALRFVCDEANALDNLLWLCKHARVKRNRHVYPVAHPRRGLFAPHVQAEYRGWLVTERWELAFQVDSLARNNVMDLQEILSLRPQLARMAADKDVEYLAAFVRHLAREARNPTWYRGAASSKDALKELFIRCRKEFAAPPDTTSPDGIADGTHSRFQCYHAIVTPSTVRLEGPFPEQCNRVIRKYAKHTSSFLRVRFTDEARLQFRSDREVDCRTFIHQRFGNVLRRGLVIAGRHFNFLGYTQASLKEHTAWFVSDFKHRTVAPDGTTHEELVTADTIIAGLGVFDEIEYDPELMLCPARYGARLAQCFSSTSASVTIDLIEIEVIRDILDASGTRQFTDGIGTISGQLAGEIWVRLCAASGRAYSEPGPRRFQIRIQGAKGMVSVDHELEGRKLCLRPSMIKFYAENSRMLEVADAFIKPSKFYLNRPLVMLLEELDIVGGYDFLEFLQQSVVDKTEAAVDSLWDAADLFDDYNLGGVFDLSTIFRELHSMGVTTLGDSFSQTVLSFGIHHVLRDLRYRARIPVPNGWNLVGVADIHGFLDEGEIFACIIPYEGQQPIYLKGHTLVSRSPVIHRGDVQVAWAVGPPPPGSPFEIEPLHSSIVFSTKGTRPLPSCLGGGDLDGDEFVCSDLAAMLPQVLYEPAEYGKGERKTLDQPSTRLDVADFLTEYLYSDTIGLIATNWLALMDQSPPGVLDPESEHEHREALEVLAELHSKAVDYPKTGMPVNMQEIPRSTLNSRPDWSAPEIQDGDTRVYYESQRWVGRLYRKIHFIAPDTSKAGSKKSHSFPSIDKVIEIFNENKFPKNDPVAEALRVRVAPHVVSPYRYSRKRIEPVWDCFRSYVTSLRTLCTTFSIVQRHAAMLSEEEVVLGTIAAQTNQPHMRKERMAKMRDHAGQLVWRTAARMVGSEPGDRKEVVKRAWIAFRVSSMQADAFGSRSFGLIASRELLAALRELEGST</sequence>
<reference evidence="3 4" key="1">
    <citation type="submission" date="2021-08" db="EMBL/GenBank/DDBJ databases">
        <title>Draft Genome Sequence of Phanerochaete sordida strain YK-624.</title>
        <authorList>
            <person name="Mori T."/>
            <person name="Dohra H."/>
            <person name="Suzuki T."/>
            <person name="Kawagishi H."/>
            <person name="Hirai H."/>
        </authorList>
    </citation>
    <scope>NUCLEOTIDE SEQUENCE [LARGE SCALE GENOMIC DNA]</scope>
    <source>
        <strain evidence="3 4">YK-624</strain>
    </source>
</reference>
<dbReference type="GO" id="GO:0031380">
    <property type="term" value="C:nuclear RNA-directed RNA polymerase complex"/>
    <property type="evidence" value="ECO:0007669"/>
    <property type="project" value="TreeGrafter"/>
</dbReference>
<evidence type="ECO:0000313" key="4">
    <source>
        <dbReference type="Proteomes" id="UP000703269"/>
    </source>
</evidence>
<dbReference type="PANTHER" id="PTHR23079">
    <property type="entry name" value="RNA-DEPENDENT RNA POLYMERASE"/>
    <property type="match status" value="1"/>
</dbReference>
<comment type="catalytic activity">
    <reaction evidence="1">
        <text>RNA(n) + a ribonucleoside 5'-triphosphate = RNA(n+1) + diphosphate</text>
        <dbReference type="Rhea" id="RHEA:21248"/>
        <dbReference type="Rhea" id="RHEA-COMP:14527"/>
        <dbReference type="Rhea" id="RHEA-COMP:17342"/>
        <dbReference type="ChEBI" id="CHEBI:33019"/>
        <dbReference type="ChEBI" id="CHEBI:61557"/>
        <dbReference type="ChEBI" id="CHEBI:140395"/>
        <dbReference type="EC" id="2.7.7.48"/>
    </reaction>
</comment>
<dbReference type="InterPro" id="IPR057596">
    <property type="entry name" value="RDRP_core"/>
</dbReference>
<dbReference type="PANTHER" id="PTHR23079:SF55">
    <property type="entry name" value="RNA-DIRECTED RNA POLYMERASE"/>
    <property type="match status" value="1"/>
</dbReference>
<keyword evidence="1" id="KW-0548">Nucleotidyltransferase</keyword>
<feature type="domain" description="RDRP core" evidence="2">
    <location>
        <begin position="420"/>
        <end position="1026"/>
    </location>
</feature>